<dbReference type="RefSeq" id="WP_171794110.1">
    <property type="nucleotide sequence ID" value="NZ_JAVDRD010000013.1"/>
</dbReference>
<protein>
    <recommendedName>
        <fullName evidence="3">N-acetyltransferase domain-containing protein</fullName>
    </recommendedName>
</protein>
<evidence type="ECO:0000313" key="2">
    <source>
        <dbReference type="Proteomes" id="UP001184150"/>
    </source>
</evidence>
<evidence type="ECO:0008006" key="3">
    <source>
        <dbReference type="Google" id="ProtNLM"/>
    </source>
</evidence>
<reference evidence="1 2" key="1">
    <citation type="submission" date="2023-07" db="EMBL/GenBank/DDBJ databases">
        <title>Sorghum-associated microbial communities from plants grown in Nebraska, USA.</title>
        <authorList>
            <person name="Schachtman D."/>
        </authorList>
    </citation>
    <scope>NUCLEOTIDE SEQUENCE [LARGE SCALE GENOMIC DNA]</scope>
    <source>
        <strain evidence="1 2">DS1027</strain>
    </source>
</reference>
<gene>
    <name evidence="1" type="ORF">J2792_003857</name>
</gene>
<dbReference type="Proteomes" id="UP001184150">
    <property type="component" value="Unassembled WGS sequence"/>
</dbReference>
<evidence type="ECO:0000313" key="1">
    <source>
        <dbReference type="EMBL" id="MDR6512969.1"/>
    </source>
</evidence>
<dbReference type="SUPFAM" id="SSF55729">
    <property type="entry name" value="Acyl-CoA N-acyltransferases (Nat)"/>
    <property type="match status" value="1"/>
</dbReference>
<keyword evidence="2" id="KW-1185">Reference proteome</keyword>
<dbReference type="InterPro" id="IPR016181">
    <property type="entry name" value="Acyl_CoA_acyltransferase"/>
</dbReference>
<sequence>MTGPGSDDLSIVPAQRRHIGFLARRMRAIDQAECRAMGREPKAALRHGLIASHRCWTALVRGRPHAMFGVVVECAVAGRGVPWFLGTDEVWRHGRALVRLGPVILAEMHDSSAVLANLVSADNVRAIRLLARWGFTLDHDTVRVGDMAFRRFARQRPALSFLQQENA</sequence>
<dbReference type="EMBL" id="JAVDRD010000013">
    <property type="protein sequence ID" value="MDR6512969.1"/>
    <property type="molecule type" value="Genomic_DNA"/>
</dbReference>
<name>A0ABU1MRK2_9SPHN</name>
<comment type="caution">
    <text evidence="1">The sequence shown here is derived from an EMBL/GenBank/DDBJ whole genome shotgun (WGS) entry which is preliminary data.</text>
</comment>
<organism evidence="1 2">
    <name type="scientific">Novosphingobium capsulatum</name>
    <dbReference type="NCBI Taxonomy" id="13688"/>
    <lineage>
        <taxon>Bacteria</taxon>
        <taxon>Pseudomonadati</taxon>
        <taxon>Pseudomonadota</taxon>
        <taxon>Alphaproteobacteria</taxon>
        <taxon>Sphingomonadales</taxon>
        <taxon>Sphingomonadaceae</taxon>
        <taxon>Novosphingobium</taxon>
    </lineage>
</organism>
<proteinExistence type="predicted"/>
<accession>A0ABU1MRK2</accession>